<protein>
    <submittedName>
        <fullName evidence="1">Uncharacterized protein</fullName>
    </submittedName>
</protein>
<proteinExistence type="predicted"/>
<keyword evidence="2" id="KW-1185">Reference proteome</keyword>
<sequence length="271" mass="30985">GTECKTSADCKDANRAHCLPDGLCHECRAHTDCDEKYPICSKNSEYINVCGDPRVQQTIKGTDLKFCYKIFGEPGETYLYLKDRDLAIYASFKQIYHEANVAQFIGKLSIKKGNTWIHITPGWIHVKDGLKAKEKKYNIRHHNTIKLSVGRISKWRPIDIYLDNDNTVIAVRPVGYIFEGKPHWYLNFGISEYVGMSNSADGIMGSITHKAAFKPTKGKNGVVTWLDQKLHVHRDGAVCWKVIDRDEKHFLKALHIFKRDLSHLDKSNKHV</sequence>
<gene>
    <name evidence="1" type="ORF">OFUS_LOCUS3782</name>
</gene>
<organism evidence="1 2">
    <name type="scientific">Owenia fusiformis</name>
    <name type="common">Polychaete worm</name>
    <dbReference type="NCBI Taxonomy" id="6347"/>
    <lineage>
        <taxon>Eukaryota</taxon>
        <taxon>Metazoa</taxon>
        <taxon>Spiralia</taxon>
        <taxon>Lophotrochozoa</taxon>
        <taxon>Annelida</taxon>
        <taxon>Polychaeta</taxon>
        <taxon>Sedentaria</taxon>
        <taxon>Canalipalpata</taxon>
        <taxon>Sabellida</taxon>
        <taxon>Oweniida</taxon>
        <taxon>Oweniidae</taxon>
        <taxon>Owenia</taxon>
    </lineage>
</organism>
<name>A0A8S4N7Y9_OWEFU</name>
<accession>A0A8S4N7Y9</accession>
<comment type="caution">
    <text evidence="1">The sequence shown here is derived from an EMBL/GenBank/DDBJ whole genome shotgun (WGS) entry which is preliminary data.</text>
</comment>
<dbReference type="EMBL" id="CAIIXF020000002">
    <property type="protein sequence ID" value="CAH1776625.1"/>
    <property type="molecule type" value="Genomic_DNA"/>
</dbReference>
<evidence type="ECO:0000313" key="1">
    <source>
        <dbReference type="EMBL" id="CAH1776625.1"/>
    </source>
</evidence>
<dbReference type="AlphaFoldDB" id="A0A8S4N7Y9"/>
<evidence type="ECO:0000313" key="2">
    <source>
        <dbReference type="Proteomes" id="UP000749559"/>
    </source>
</evidence>
<feature type="non-terminal residue" evidence="1">
    <location>
        <position position="1"/>
    </location>
</feature>
<dbReference type="Proteomes" id="UP000749559">
    <property type="component" value="Unassembled WGS sequence"/>
</dbReference>
<reference evidence="1" key="1">
    <citation type="submission" date="2022-03" db="EMBL/GenBank/DDBJ databases">
        <authorList>
            <person name="Martin C."/>
        </authorList>
    </citation>
    <scope>NUCLEOTIDE SEQUENCE</scope>
</reference>